<accession>A0A1A6HVF2</accession>
<dbReference type="AlphaFoldDB" id="A0A1A6HVF2"/>
<sequence length="59" mass="6581">IAVHSHIQQQVSRLHFTSPIASLLLENNTLQPGAHFSLGKRYASLKTHVMQPMRATGEM</sequence>
<reference evidence="1 2" key="1">
    <citation type="submission" date="2016-06" db="EMBL/GenBank/DDBJ databases">
        <title>The Draft Genome Sequence and Annotation of the Desert Woodrat Neotoma lepida.</title>
        <authorList>
            <person name="Campbell M."/>
            <person name="Oakeson K.F."/>
            <person name="Yandell M."/>
            <person name="Halpert J.R."/>
            <person name="Dearing D."/>
        </authorList>
    </citation>
    <scope>NUCLEOTIDE SEQUENCE [LARGE SCALE GENOMIC DNA]</scope>
    <source>
        <strain evidence="1">417</strain>
        <tissue evidence="1">Liver</tissue>
    </source>
</reference>
<dbReference type="EMBL" id="LZPO01008124">
    <property type="protein sequence ID" value="OBS82216.1"/>
    <property type="molecule type" value="Genomic_DNA"/>
</dbReference>
<gene>
    <name evidence="1" type="ORF">A6R68_23795</name>
</gene>
<keyword evidence="2" id="KW-1185">Reference proteome</keyword>
<comment type="caution">
    <text evidence="1">The sequence shown here is derived from an EMBL/GenBank/DDBJ whole genome shotgun (WGS) entry which is preliminary data.</text>
</comment>
<protein>
    <submittedName>
        <fullName evidence="1">Uncharacterized protein</fullName>
    </submittedName>
</protein>
<evidence type="ECO:0000313" key="2">
    <source>
        <dbReference type="Proteomes" id="UP000092124"/>
    </source>
</evidence>
<feature type="non-terminal residue" evidence="1">
    <location>
        <position position="59"/>
    </location>
</feature>
<name>A0A1A6HVF2_NEOLE</name>
<evidence type="ECO:0000313" key="1">
    <source>
        <dbReference type="EMBL" id="OBS82216.1"/>
    </source>
</evidence>
<dbReference type="Proteomes" id="UP000092124">
    <property type="component" value="Unassembled WGS sequence"/>
</dbReference>
<organism evidence="1 2">
    <name type="scientific">Neotoma lepida</name>
    <name type="common">Desert woodrat</name>
    <dbReference type="NCBI Taxonomy" id="56216"/>
    <lineage>
        <taxon>Eukaryota</taxon>
        <taxon>Metazoa</taxon>
        <taxon>Chordata</taxon>
        <taxon>Craniata</taxon>
        <taxon>Vertebrata</taxon>
        <taxon>Euteleostomi</taxon>
        <taxon>Mammalia</taxon>
        <taxon>Eutheria</taxon>
        <taxon>Euarchontoglires</taxon>
        <taxon>Glires</taxon>
        <taxon>Rodentia</taxon>
        <taxon>Myomorpha</taxon>
        <taxon>Muroidea</taxon>
        <taxon>Cricetidae</taxon>
        <taxon>Neotominae</taxon>
        <taxon>Neotoma</taxon>
    </lineage>
</organism>
<feature type="non-terminal residue" evidence="1">
    <location>
        <position position="1"/>
    </location>
</feature>
<proteinExistence type="predicted"/>